<reference evidence="4" key="1">
    <citation type="submission" date="2009-03" db="EMBL/GenBank/DDBJ databases">
        <title>Complete genome sequence of Edwardsiella ictaluri 93-146.</title>
        <authorList>
            <person name="Williams M.L."/>
            <person name="Gillaspy A.F."/>
            <person name="Dyer D.W."/>
            <person name="Thune R.L."/>
            <person name="Waldbieser G.C."/>
            <person name="Schuster S.C."/>
            <person name="Gipson J."/>
            <person name="Zaitshik J."/>
            <person name="Landry C."/>
            <person name="Lawrence M.L."/>
        </authorList>
    </citation>
    <scope>NUCLEOTIDE SEQUENCE [LARGE SCALE GENOMIC DNA]</scope>
    <source>
        <strain evidence="4">93-146</strain>
    </source>
</reference>
<feature type="domain" description="PLD phosphodiesterase" evidence="2">
    <location>
        <begin position="339"/>
        <end position="366"/>
    </location>
</feature>
<evidence type="ECO:0000259" key="2">
    <source>
        <dbReference type="PROSITE" id="PS50035"/>
    </source>
</evidence>
<feature type="signal peptide" evidence="1">
    <location>
        <begin position="1"/>
        <end position="19"/>
    </location>
</feature>
<dbReference type="AlphaFoldDB" id="C5BDQ3"/>
<dbReference type="EC" id="3.1.4.4" evidence="3"/>
<sequence length="414" mass="46861">MKRFAIAGLIATAAFTAEAHQARTADFELMQTIPQNTEALFQQTDIHATATVWLRMIQQARHTLDIGTFYIANQSGEAMEPILNAIRDAARRGVRVRILTDDMALSGSSDPRQLFADTPQIVIRKISYRRICGGVMHAKYMIVDAENIALNSANWSWISLSQIHNIGVRIRNRSLAMTLLSVFDLDWTLAGNIHNTVNHALTNNTDKRHWVTALRPAQVRYGKETLLIHPAFSPVDMRPQGTDSEISQMLAAINSANHIIRMQVMTFCGFKKYGAVGYWGELYDAIVNATQRGVQVKIIVADWNNTAPAIDFMKALQLIPNLEVKISSIPPLPSRYIPYSRVEHEKYFVVDDDLSWITTSNWEWGYFYNTRNIALLINGQQPARVLTALFEADWRGPYTQTLEIDKTYRAPLHS</sequence>
<dbReference type="SUPFAM" id="SSF56024">
    <property type="entry name" value="Phospholipase D/nuclease"/>
    <property type="match status" value="2"/>
</dbReference>
<feature type="chain" id="PRO_5002948502" evidence="1">
    <location>
        <begin position="20"/>
        <end position="414"/>
    </location>
</feature>
<name>C5BDQ3_EDWI9</name>
<dbReference type="SMART" id="SM00155">
    <property type="entry name" value="PLDc"/>
    <property type="match status" value="2"/>
</dbReference>
<dbReference type="Pfam" id="PF13091">
    <property type="entry name" value="PLDc_2"/>
    <property type="match status" value="2"/>
</dbReference>
<dbReference type="InterPro" id="IPR025202">
    <property type="entry name" value="PLD-like_dom"/>
</dbReference>
<keyword evidence="3" id="KW-0378">Hydrolase</keyword>
<organism evidence="3 4">
    <name type="scientific">Edwardsiella ictaluri (strain 93-146)</name>
    <dbReference type="NCBI Taxonomy" id="634503"/>
    <lineage>
        <taxon>Bacteria</taxon>
        <taxon>Pseudomonadati</taxon>
        <taxon>Pseudomonadota</taxon>
        <taxon>Gammaproteobacteria</taxon>
        <taxon>Enterobacterales</taxon>
        <taxon>Hafniaceae</taxon>
        <taxon>Edwardsiella</taxon>
    </lineage>
</organism>
<dbReference type="Proteomes" id="UP000001485">
    <property type="component" value="Chromosome"/>
</dbReference>
<reference evidence="3 4" key="2">
    <citation type="journal article" date="2012" name="J. Bacteriol.">
        <title>Genome Sequence of Edwardsiella ictaluri 93-146, a Strain Associated with a Natural Channel Catfish Outbreak of Enteric Septicemia of Catfish.</title>
        <authorList>
            <person name="Williams M.L."/>
            <person name="Gillaspy A.F."/>
            <person name="Dyer D.W."/>
            <person name="Thune R.L."/>
            <person name="Waldbieser G.C."/>
            <person name="Schuster S.C."/>
            <person name="Gipson J."/>
            <person name="Zaitshik J."/>
            <person name="Landry C."/>
            <person name="Banes M.M."/>
            <person name="Lawrence M.L."/>
        </authorList>
    </citation>
    <scope>NUCLEOTIDE SEQUENCE [LARGE SCALE GENOMIC DNA]</scope>
    <source>
        <strain evidence="3 4">93-146</strain>
    </source>
</reference>
<evidence type="ECO:0000313" key="3">
    <source>
        <dbReference type="EMBL" id="ACR68601.1"/>
    </source>
</evidence>
<accession>C5BDQ3</accession>
<dbReference type="GO" id="GO:0004630">
    <property type="term" value="F:phospholipase D activity"/>
    <property type="evidence" value="ECO:0007669"/>
    <property type="project" value="UniProtKB-EC"/>
</dbReference>
<gene>
    <name evidence="3" type="ordered locus">NT01EI_1412</name>
</gene>
<keyword evidence="1" id="KW-0732">Signal</keyword>
<dbReference type="RefSeq" id="WP_015870766.1">
    <property type="nucleotide sequence ID" value="NC_012779.2"/>
</dbReference>
<dbReference type="InterPro" id="IPR001736">
    <property type="entry name" value="PLipase_D/transphosphatidylase"/>
</dbReference>
<dbReference type="PANTHER" id="PTHR10185">
    <property type="entry name" value="PHOSPHOLIPASE D - RELATED"/>
    <property type="match status" value="1"/>
</dbReference>
<feature type="domain" description="PLD phosphodiesterase" evidence="2">
    <location>
        <begin position="132"/>
        <end position="159"/>
    </location>
</feature>
<dbReference type="Gene3D" id="3.30.870.10">
    <property type="entry name" value="Endonuclease Chain A"/>
    <property type="match status" value="2"/>
</dbReference>
<evidence type="ECO:0000256" key="1">
    <source>
        <dbReference type="SAM" id="SignalP"/>
    </source>
</evidence>
<dbReference type="KEGG" id="eic:NT01EI_1412"/>
<dbReference type="GeneID" id="69538420"/>
<dbReference type="InterPro" id="IPR050874">
    <property type="entry name" value="Diverse_PLD-related"/>
</dbReference>
<dbReference type="HOGENOM" id="CLU_027021_4_0_6"/>
<dbReference type="PANTHER" id="PTHR10185:SF17">
    <property type="entry name" value="GM01519P-RELATED"/>
    <property type="match status" value="1"/>
</dbReference>
<dbReference type="EMBL" id="CP001600">
    <property type="protein sequence ID" value="ACR68601.1"/>
    <property type="molecule type" value="Genomic_DNA"/>
</dbReference>
<proteinExistence type="predicted"/>
<evidence type="ECO:0000313" key="4">
    <source>
        <dbReference type="Proteomes" id="UP000001485"/>
    </source>
</evidence>
<protein>
    <submittedName>
        <fullName evidence="3">Phospholipase D active site domain protein</fullName>
        <ecNumber evidence="3">3.1.4.4</ecNumber>
    </submittedName>
</protein>
<dbReference type="STRING" id="67780.B6E78_00405"/>
<dbReference type="CDD" id="cd09107">
    <property type="entry name" value="PLDc_vPLD3_4_5_like_2"/>
    <property type="match status" value="1"/>
</dbReference>
<dbReference type="GO" id="GO:0006793">
    <property type="term" value="P:phosphorus metabolic process"/>
    <property type="evidence" value="ECO:0007669"/>
    <property type="project" value="UniProtKB-ARBA"/>
</dbReference>
<dbReference type="PROSITE" id="PS50035">
    <property type="entry name" value="PLD"/>
    <property type="match status" value="2"/>
</dbReference>